<keyword evidence="2" id="KW-0645">Protease</keyword>
<accession>A0A8J7YVE1</accession>
<evidence type="ECO:0000313" key="9">
    <source>
        <dbReference type="Proteomes" id="UP000738826"/>
    </source>
</evidence>
<evidence type="ECO:0000313" key="8">
    <source>
        <dbReference type="EMBL" id="NCS91837.1"/>
    </source>
</evidence>
<dbReference type="Gene3D" id="2.60.120.380">
    <property type="match status" value="1"/>
</dbReference>
<dbReference type="PROSITE" id="PS00138">
    <property type="entry name" value="SUBTILASE_SER"/>
    <property type="match status" value="1"/>
</dbReference>
<evidence type="ECO:0000259" key="6">
    <source>
        <dbReference type="Pfam" id="PF00082"/>
    </source>
</evidence>
<proteinExistence type="inferred from homology"/>
<dbReference type="EMBL" id="JAACQH010000112">
    <property type="protein sequence ID" value="NCS91837.1"/>
    <property type="molecule type" value="Genomic_DNA"/>
</dbReference>
<evidence type="ECO:0000256" key="3">
    <source>
        <dbReference type="ARBA" id="ARBA00022801"/>
    </source>
</evidence>
<evidence type="ECO:0000256" key="2">
    <source>
        <dbReference type="ARBA" id="ARBA00022670"/>
    </source>
</evidence>
<dbReference type="SUPFAM" id="SSF52743">
    <property type="entry name" value="Subtilisin-like"/>
    <property type="match status" value="1"/>
</dbReference>
<comment type="caution">
    <text evidence="8">The sequence shown here is derived from an EMBL/GenBank/DDBJ whole genome shotgun (WGS) entry which is preliminary data.</text>
</comment>
<dbReference type="Proteomes" id="UP000738826">
    <property type="component" value="Unassembled WGS sequence"/>
</dbReference>
<protein>
    <submittedName>
        <fullName evidence="8">S8 family serine peptidase</fullName>
    </submittedName>
</protein>
<feature type="region of interest" description="Disordered" evidence="5">
    <location>
        <begin position="189"/>
        <end position="212"/>
    </location>
</feature>
<dbReference type="PANTHER" id="PTHR43806:SF11">
    <property type="entry name" value="CEREVISIN-RELATED"/>
    <property type="match status" value="1"/>
</dbReference>
<dbReference type="InterPro" id="IPR023828">
    <property type="entry name" value="Peptidase_S8_Ser-AS"/>
</dbReference>
<evidence type="ECO:0000256" key="5">
    <source>
        <dbReference type="SAM" id="MobiDB-lite"/>
    </source>
</evidence>
<dbReference type="AlphaFoldDB" id="A0A8J7YVE1"/>
<dbReference type="InterPro" id="IPR050131">
    <property type="entry name" value="Peptidase_S8_subtilisin-like"/>
</dbReference>
<dbReference type="GO" id="GO:0006508">
    <property type="term" value="P:proteolysis"/>
    <property type="evidence" value="ECO:0007669"/>
    <property type="project" value="UniProtKB-KW"/>
</dbReference>
<gene>
    <name evidence="8" type="ORF">GW779_05485</name>
    <name evidence="7" type="ORF">GW910_04270</name>
</gene>
<keyword evidence="4" id="KW-0720">Serine protease</keyword>
<sequence length="807" mass="89037">MENKNLKNMIPVVLVSVLVLLGAFAVVNAQDEDRTRVVSSVEILPCVEPAMVVDNATKKVSENAKKAMKHIAKTQNTSEDQLEVMSEVHVNFSLTKQKLWAEKVLDKKSGGIYGIYFDENGNIADFKKAKEEEDNAHKNKYGKLEPSLYEKLQEMNSDDKIKVGIWLTPVDSEKIENDVLSKHPNVKTFKGQITPSKEKPENNGTSTSEEAKKIREGIFEEKKNAYKSKEKPLIDELKKKGFDIDYASIAAPLVFANLTKKEILALEKRGNVDGVYLSRIYEPELDSASPTIRAPYVWGKGYDGSAVKVAIVETGRVDFNHPNLAHAQGWPSAFRPSGNIGDHATQCAGIMASNHNIYKGVAPDVDILSANAASWSDGDLVAASDWALENGADVLSCSFGVGATPDLVALDKYYDNVIWEHYRAVVKSAGNRGGSGCSGDDGAITSPGLAYNVITVGGTNDENTQEWKDDGRYLCSSYGDPESPHNDRNKPEVSAVAENVRTTTTGNGWKTGDGTSYAAPAVAGEIALLIDSYRNLRDWPEVTKAIVMATAVHDTYTGPMRGNYDDQEGVGTVVASHAYKIDFWEGTTETASSLPKDKYFYAEAGEKVRFVITWDSHTWKTLWWWNDELKADLDLTIYDPNGNYVGGSFTWDNNYEVVEFTAPVTGNYKAQINDYRFDDSYEYLGLAGLRMPAPHIFTGSASQGQDSTQHGFIVPEGTADMFVSLIMPSGTDFDLSVWDNVNRRTGGWTSTDWNTRKDIPNSAYSEYWADPEWVWVSPPTADTSTVWKTGTYAYSGSGTYTIKVEMT</sequence>
<dbReference type="EMBL" id="JAACVF010000110">
    <property type="protein sequence ID" value="NCN65263.1"/>
    <property type="molecule type" value="Genomic_DNA"/>
</dbReference>
<keyword evidence="3" id="KW-0378">Hydrolase</keyword>
<evidence type="ECO:0000256" key="1">
    <source>
        <dbReference type="ARBA" id="ARBA00011073"/>
    </source>
</evidence>
<dbReference type="PANTHER" id="PTHR43806">
    <property type="entry name" value="PEPTIDASE S8"/>
    <property type="match status" value="1"/>
</dbReference>
<dbReference type="InterPro" id="IPR015500">
    <property type="entry name" value="Peptidase_S8_subtilisin-rel"/>
</dbReference>
<dbReference type="Pfam" id="PF00082">
    <property type="entry name" value="Peptidase_S8"/>
    <property type="match status" value="1"/>
</dbReference>
<dbReference type="Proteomes" id="UP000768163">
    <property type="component" value="Unassembled WGS sequence"/>
</dbReference>
<name>A0A8J7YVE1_9ARCH</name>
<comment type="similarity">
    <text evidence="1">Belongs to the peptidase S8 family.</text>
</comment>
<evidence type="ECO:0000256" key="4">
    <source>
        <dbReference type="ARBA" id="ARBA00022825"/>
    </source>
</evidence>
<reference evidence="8" key="1">
    <citation type="submission" date="2019-11" db="EMBL/GenBank/DDBJ databases">
        <title>Lipid analysis of CO2-rich subsurface aquifers suggests an autotrophy-based deep biosphere with lysolipids enriched in CPR bacteria.</title>
        <authorList>
            <person name="Probst A.J."/>
            <person name="Elling F.J."/>
            <person name="Castelle C.J."/>
            <person name="Zhu Q."/>
            <person name="Elvert M."/>
            <person name="Birarda G."/>
            <person name="Holman H.-Y."/>
            <person name="Lane K.R."/>
            <person name="Ladd B."/>
            <person name="Ryan M.C."/>
            <person name="Woyke T."/>
            <person name="Hinrichs K.-U."/>
            <person name="Banfield J.F."/>
        </authorList>
    </citation>
    <scope>NUCLEOTIDE SEQUENCE</scope>
    <source>
        <strain evidence="7">CG_2015-01_33_1645</strain>
        <strain evidence="8">CG_2015-04_33_537</strain>
    </source>
</reference>
<dbReference type="PROSITE" id="PS51892">
    <property type="entry name" value="SUBTILASE"/>
    <property type="match status" value="1"/>
</dbReference>
<dbReference type="PRINTS" id="PR00723">
    <property type="entry name" value="SUBTILISIN"/>
</dbReference>
<evidence type="ECO:0000313" key="7">
    <source>
        <dbReference type="EMBL" id="NCN65263.1"/>
    </source>
</evidence>
<organism evidence="8 9">
    <name type="scientific">Candidatus Altarchaeum hamiconexum</name>
    <dbReference type="NCBI Taxonomy" id="1803513"/>
    <lineage>
        <taxon>Archaea</taxon>
        <taxon>Candidatus Altarchaeota</taxon>
        <taxon>Candidatus Altiarchaeia</taxon>
        <taxon>Candidatus Altarchaeales</taxon>
        <taxon>Candidatus Altarchaeaceae</taxon>
        <taxon>Candidatus Altarchaeum</taxon>
    </lineage>
</organism>
<dbReference type="InterPro" id="IPR036852">
    <property type="entry name" value="Peptidase_S8/S53_dom_sf"/>
</dbReference>
<feature type="domain" description="Peptidase S8/S53" evidence="6">
    <location>
        <begin position="304"/>
        <end position="555"/>
    </location>
</feature>
<dbReference type="InterPro" id="IPR000209">
    <property type="entry name" value="Peptidase_S8/S53_dom"/>
</dbReference>
<dbReference type="GO" id="GO:0004252">
    <property type="term" value="F:serine-type endopeptidase activity"/>
    <property type="evidence" value="ECO:0007669"/>
    <property type="project" value="InterPro"/>
</dbReference>
<dbReference type="Gene3D" id="3.40.50.200">
    <property type="entry name" value="Peptidase S8/S53 domain"/>
    <property type="match status" value="1"/>
</dbReference>